<evidence type="ECO:0000256" key="9">
    <source>
        <dbReference type="RuleBase" id="RU003523"/>
    </source>
</evidence>
<dbReference type="AlphaFoldDB" id="A0A2H0LZ78"/>
<evidence type="ECO:0000256" key="2">
    <source>
        <dbReference type="ARBA" id="ARBA00006154"/>
    </source>
</evidence>
<evidence type="ECO:0000313" key="12">
    <source>
        <dbReference type="Proteomes" id="UP000229641"/>
    </source>
</evidence>
<keyword evidence="5 9" id="KW-0808">Transferase</keyword>
<dbReference type="InterPro" id="IPR054691">
    <property type="entry name" value="LeuA/HCS_post-cat"/>
</dbReference>
<evidence type="ECO:0000256" key="3">
    <source>
        <dbReference type="ARBA" id="ARBA00022605"/>
    </source>
</evidence>
<accession>A0A2H0LZ78</accession>
<dbReference type="SMART" id="SM00917">
    <property type="entry name" value="LeuA_dimer"/>
    <property type="match status" value="1"/>
</dbReference>
<dbReference type="PANTHER" id="PTHR43538">
    <property type="entry name" value="ALPHA-IPM SYNTHASE/HOMOCITRATE SYNTHASE"/>
    <property type="match status" value="1"/>
</dbReference>
<keyword evidence="6" id="KW-0100">Branched-chain amino acid biosynthesis</keyword>
<evidence type="ECO:0000256" key="1">
    <source>
        <dbReference type="ARBA" id="ARBA00004743"/>
    </source>
</evidence>
<dbReference type="GO" id="GO:0009098">
    <property type="term" value="P:L-leucine biosynthetic process"/>
    <property type="evidence" value="ECO:0007669"/>
    <property type="project" value="InterPro"/>
</dbReference>
<dbReference type="PROSITE" id="PS50991">
    <property type="entry name" value="PYR_CT"/>
    <property type="match status" value="1"/>
</dbReference>
<proteinExistence type="inferred from homology"/>
<dbReference type="GO" id="GO:0003852">
    <property type="term" value="F:2-isopropylmalate synthase activity"/>
    <property type="evidence" value="ECO:0007669"/>
    <property type="project" value="InterPro"/>
</dbReference>
<dbReference type="InterPro" id="IPR000891">
    <property type="entry name" value="PYR_CT"/>
</dbReference>
<evidence type="ECO:0000256" key="5">
    <source>
        <dbReference type="ARBA" id="ARBA00022679"/>
    </source>
</evidence>
<dbReference type="Pfam" id="PF22617">
    <property type="entry name" value="HCS_D2"/>
    <property type="match status" value="1"/>
</dbReference>
<evidence type="ECO:0000256" key="6">
    <source>
        <dbReference type="ARBA" id="ARBA00023304"/>
    </source>
</evidence>
<gene>
    <name evidence="11" type="ORF">COV72_01400</name>
</gene>
<dbReference type="InterPro" id="IPR013785">
    <property type="entry name" value="Aldolase_TIM"/>
</dbReference>
<comment type="pathway">
    <text evidence="1">Amino-acid biosynthesis; L-isoleucine biosynthesis; 2-oxobutanoate from pyruvate: step 1/3.</text>
</comment>
<dbReference type="EC" id="2.3.3.21" evidence="8"/>
<comment type="similarity">
    <text evidence="2 9">Belongs to the alpha-IPM synthase/homocitrate synthase family.</text>
</comment>
<dbReference type="InterPro" id="IPR013709">
    <property type="entry name" value="2-isopropylmalate_synth_dimer"/>
</dbReference>
<reference evidence="11 12" key="1">
    <citation type="submission" date="2017-09" db="EMBL/GenBank/DDBJ databases">
        <title>Depth-based differentiation of microbial function through sediment-hosted aquifers and enrichment of novel symbionts in the deep terrestrial subsurface.</title>
        <authorList>
            <person name="Probst A.J."/>
            <person name="Ladd B."/>
            <person name="Jarett J.K."/>
            <person name="Geller-Mcgrath D.E."/>
            <person name="Sieber C.M."/>
            <person name="Emerson J.B."/>
            <person name="Anantharaman K."/>
            <person name="Thomas B.C."/>
            <person name="Malmstrom R."/>
            <person name="Stieglmeier M."/>
            <person name="Klingl A."/>
            <person name="Woyke T."/>
            <person name="Ryan C.M."/>
            <person name="Banfield J.F."/>
        </authorList>
    </citation>
    <scope>NUCLEOTIDE SEQUENCE [LARGE SCALE GENOMIC DNA]</scope>
    <source>
        <strain evidence="11">CG11_big_fil_rev_8_21_14_0_20_42_13</strain>
    </source>
</reference>
<sequence>MKEVNPVRLVKLYDTTLRDGAQSEGISYSLDDKILIAHKLDELGVHFIEGGWPSNVKDEAFFKRIKKKPLRSAELTAFAATRRAEVGAENDKSLKNVLGADTKFVTIFGKTWDMHVKEVLKVSLDENLKMIYDTVYFLRKKGREVIYDAEHFFDAYRANPNYALKTILTAQDAGCYNITFCDTNGGAVTSELIRIISEVKNKISAPFGIHTHNDIGLAVANSILAIEAGASLVQGTFNGYGERCGNANLTTIVGILKTKMFIDCIPDAKLKNLTSVSHFISEVSNLKLEPNQPFVGKSAFAHKGGVHINAIMKNPASYEHIDPKVVGNHRRLLVSELAGKTPILLKARELELELDKKSPKARKVLSLLQKLEHEGYQFEAAEASFEILIKKALKKYKNFFELESFRVIIEKRKTGKIVSEATVKVRVNNIEEHTSAEGDGPVNALDNALRKALRDFYPALSKMHLSDFKVRVLDEKAGTAAKVRVLIESKDEKDIWGTVGVSENIIEASWQALVDSVEYKLLKDKKDIHYLKKAEGEK</sequence>
<dbReference type="InterPro" id="IPR036230">
    <property type="entry name" value="LeuA_allosteric_dom_sf"/>
</dbReference>
<comment type="catalytic activity">
    <reaction evidence="7">
        <text>pyruvate + acetyl-CoA + H2O = (3R)-citramalate + CoA + H(+)</text>
        <dbReference type="Rhea" id="RHEA:19045"/>
        <dbReference type="ChEBI" id="CHEBI:15361"/>
        <dbReference type="ChEBI" id="CHEBI:15377"/>
        <dbReference type="ChEBI" id="CHEBI:15378"/>
        <dbReference type="ChEBI" id="CHEBI:30934"/>
        <dbReference type="ChEBI" id="CHEBI:57287"/>
        <dbReference type="ChEBI" id="CHEBI:57288"/>
        <dbReference type="EC" id="2.3.3.21"/>
    </reaction>
</comment>
<dbReference type="PANTHER" id="PTHR43538:SF1">
    <property type="entry name" value="(R)-CITRAMALATE SYNTHASE"/>
    <property type="match status" value="1"/>
</dbReference>
<dbReference type="Gene3D" id="1.10.238.260">
    <property type="match status" value="1"/>
</dbReference>
<protein>
    <recommendedName>
        <fullName evidence="8">Citramalate synthase</fullName>
        <ecNumber evidence="8">2.3.3.21</ecNumber>
    </recommendedName>
</protein>
<dbReference type="Pfam" id="PF08502">
    <property type="entry name" value="LeuA_dimer"/>
    <property type="match status" value="1"/>
</dbReference>
<dbReference type="GO" id="GO:0009097">
    <property type="term" value="P:isoleucine biosynthetic process"/>
    <property type="evidence" value="ECO:0007669"/>
    <property type="project" value="UniProtKB-UniRule"/>
</dbReference>
<dbReference type="SUPFAM" id="SSF51569">
    <property type="entry name" value="Aldolase"/>
    <property type="match status" value="1"/>
</dbReference>
<dbReference type="InterPro" id="IPR002034">
    <property type="entry name" value="AIPM/Hcit_synth_CS"/>
</dbReference>
<keyword evidence="3" id="KW-0028">Amino-acid biosynthesis</keyword>
<dbReference type="Proteomes" id="UP000229641">
    <property type="component" value="Unassembled WGS sequence"/>
</dbReference>
<dbReference type="SUPFAM" id="SSF110921">
    <property type="entry name" value="2-isopropylmalate synthase LeuA, allosteric (dimerisation) domain"/>
    <property type="match status" value="1"/>
</dbReference>
<evidence type="ECO:0000313" key="11">
    <source>
        <dbReference type="EMBL" id="PIQ89733.1"/>
    </source>
</evidence>
<dbReference type="InterPro" id="IPR005675">
    <property type="entry name" value="Citramal_synthase"/>
</dbReference>
<dbReference type="GO" id="GO:0043714">
    <property type="term" value="F:(R)-citramalate synthase activity"/>
    <property type="evidence" value="ECO:0007669"/>
    <property type="project" value="UniProtKB-UniRule"/>
</dbReference>
<comment type="caution">
    <text evidence="11">The sequence shown here is derived from an EMBL/GenBank/DDBJ whole genome shotgun (WGS) entry which is preliminary data.</text>
</comment>
<dbReference type="UniPathway" id="UPA00047">
    <property type="reaction ID" value="UER00066"/>
</dbReference>
<evidence type="ECO:0000256" key="8">
    <source>
        <dbReference type="NCBIfam" id="TIGR00977"/>
    </source>
</evidence>
<dbReference type="EMBL" id="PCWA01000016">
    <property type="protein sequence ID" value="PIQ89733.1"/>
    <property type="molecule type" value="Genomic_DNA"/>
</dbReference>
<dbReference type="PROSITE" id="PS00815">
    <property type="entry name" value="AIPM_HOMOCIT_SYNTH_1"/>
    <property type="match status" value="1"/>
</dbReference>
<dbReference type="CDD" id="cd07941">
    <property type="entry name" value="DRE_TIM_LeuA3"/>
    <property type="match status" value="1"/>
</dbReference>
<dbReference type="Gene3D" id="3.30.160.270">
    <property type="match status" value="1"/>
</dbReference>
<organism evidence="11 12">
    <name type="scientific">Candidatus Ghiorseimicrobium undicola</name>
    <dbReference type="NCBI Taxonomy" id="1974746"/>
    <lineage>
        <taxon>Bacteria</taxon>
        <taxon>Pseudomonadati</taxon>
        <taxon>Candidatus Omnitrophota</taxon>
        <taxon>Candidatus Ghiorseimicrobium</taxon>
    </lineage>
</organism>
<evidence type="ECO:0000259" key="10">
    <source>
        <dbReference type="PROSITE" id="PS50991"/>
    </source>
</evidence>
<keyword evidence="4" id="KW-0412">Isoleucine biosynthesis</keyword>
<evidence type="ECO:0000256" key="7">
    <source>
        <dbReference type="ARBA" id="ARBA00048263"/>
    </source>
</evidence>
<dbReference type="Gene3D" id="3.20.20.70">
    <property type="entry name" value="Aldolase class I"/>
    <property type="match status" value="1"/>
</dbReference>
<dbReference type="PROSITE" id="PS00816">
    <property type="entry name" value="AIPM_HOMOCIT_SYNTH_2"/>
    <property type="match status" value="1"/>
</dbReference>
<dbReference type="Pfam" id="PF00682">
    <property type="entry name" value="HMGL-like"/>
    <property type="match status" value="1"/>
</dbReference>
<dbReference type="NCBIfam" id="TIGR00977">
    <property type="entry name" value="citramal_synth"/>
    <property type="match status" value="1"/>
</dbReference>
<evidence type="ECO:0000256" key="4">
    <source>
        <dbReference type="ARBA" id="ARBA00022624"/>
    </source>
</evidence>
<feature type="domain" description="Pyruvate carboxyltransferase" evidence="10">
    <location>
        <begin position="10"/>
        <end position="271"/>
    </location>
</feature>
<name>A0A2H0LZ78_9BACT</name>